<dbReference type="GO" id="GO:0005524">
    <property type="term" value="F:ATP binding"/>
    <property type="evidence" value="ECO:0007669"/>
    <property type="project" value="UniProtKB-UniRule"/>
</dbReference>
<evidence type="ECO:0000259" key="8">
    <source>
        <dbReference type="Pfam" id="PF01656"/>
    </source>
</evidence>
<dbReference type="InterPro" id="IPR002586">
    <property type="entry name" value="CobQ/CobB/MinD/ParA_Nub-bd_dom"/>
</dbReference>
<dbReference type="Pfam" id="PF07685">
    <property type="entry name" value="GATase_3"/>
    <property type="match status" value="1"/>
</dbReference>
<evidence type="ECO:0000313" key="11">
    <source>
        <dbReference type="Proteomes" id="UP000192660"/>
    </source>
</evidence>
<dbReference type="SUPFAM" id="SSF52540">
    <property type="entry name" value="P-loop containing nucleoside triphosphate hydrolases"/>
    <property type="match status" value="1"/>
</dbReference>
<name>A0A1W1WLY6_SULTA</name>
<dbReference type="PANTHER" id="PTHR43873">
    <property type="entry name" value="COBYRINATE A,C-DIAMIDE SYNTHASE"/>
    <property type="match status" value="1"/>
</dbReference>
<evidence type="ECO:0000256" key="2">
    <source>
        <dbReference type="ARBA" id="ARBA00022598"/>
    </source>
</evidence>
<dbReference type="PANTHER" id="PTHR43873:SF1">
    <property type="entry name" value="COBYRINATE A,C-DIAMIDE SYNTHASE"/>
    <property type="match status" value="1"/>
</dbReference>
<dbReference type="OrthoDB" id="9764035at2"/>
<keyword evidence="3 7" id="KW-0547">Nucleotide-binding</keyword>
<dbReference type="NCBIfam" id="TIGR00379">
    <property type="entry name" value="cobB"/>
    <property type="match status" value="1"/>
</dbReference>
<comment type="cofactor">
    <cofactor evidence="1 7">
        <name>Mg(2+)</name>
        <dbReference type="ChEBI" id="CHEBI:18420"/>
    </cofactor>
</comment>
<feature type="site" description="Increases nucleophilicity of active site Cys" evidence="7">
    <location>
        <position position="432"/>
    </location>
</feature>
<organism evidence="10 11">
    <name type="scientific">Sulfobacillus thermosulfidooxidans (strain DSM 9293 / VKM B-1269 / AT-1)</name>
    <dbReference type="NCBI Taxonomy" id="929705"/>
    <lineage>
        <taxon>Bacteria</taxon>
        <taxon>Bacillati</taxon>
        <taxon>Bacillota</taxon>
        <taxon>Clostridia</taxon>
        <taxon>Eubacteriales</taxon>
        <taxon>Clostridiales Family XVII. Incertae Sedis</taxon>
        <taxon>Sulfobacillus</taxon>
    </lineage>
</organism>
<dbReference type="CDD" id="cd03130">
    <property type="entry name" value="GATase1_CobB"/>
    <property type="match status" value="1"/>
</dbReference>
<dbReference type="HAMAP" id="MF_00027">
    <property type="entry name" value="CobB_CbiA"/>
    <property type="match status" value="1"/>
</dbReference>
<reference evidence="11" key="1">
    <citation type="submission" date="2017-04" db="EMBL/GenBank/DDBJ databases">
        <authorList>
            <person name="Varghese N."/>
            <person name="Submissions S."/>
        </authorList>
    </citation>
    <scope>NUCLEOTIDE SEQUENCE [LARGE SCALE GENOMIC DNA]</scope>
    <source>
        <strain evidence="11">DSM 9293</strain>
    </source>
</reference>
<dbReference type="InterPro" id="IPR011698">
    <property type="entry name" value="GATase_3"/>
</dbReference>
<dbReference type="CDD" id="cd05388">
    <property type="entry name" value="CobB_N"/>
    <property type="match status" value="1"/>
</dbReference>
<dbReference type="STRING" id="28034.BFX07_06940"/>
<dbReference type="EMBL" id="FWWY01000001">
    <property type="protein sequence ID" value="SMC07307.1"/>
    <property type="molecule type" value="Genomic_DNA"/>
</dbReference>
<evidence type="ECO:0000256" key="1">
    <source>
        <dbReference type="ARBA" id="ARBA00001946"/>
    </source>
</evidence>
<gene>
    <name evidence="7" type="primary">cbiA</name>
    <name evidence="10" type="ORF">SAMN00768000_3320</name>
</gene>
<dbReference type="RefSeq" id="WP_084661737.1">
    <property type="nucleotide sequence ID" value="NZ_FWWY01000001.1"/>
</dbReference>
<keyword evidence="7" id="KW-0169">Cobalamin biosynthesis</keyword>
<dbReference type="Proteomes" id="UP000192660">
    <property type="component" value="Unassembled WGS sequence"/>
</dbReference>
<dbReference type="InterPro" id="IPR029062">
    <property type="entry name" value="Class_I_gatase-like"/>
</dbReference>
<feature type="active site" description="Nucleophile" evidence="7">
    <location>
        <position position="333"/>
    </location>
</feature>
<dbReference type="SUPFAM" id="SSF52317">
    <property type="entry name" value="Class I glutamine amidotransferase-like"/>
    <property type="match status" value="1"/>
</dbReference>
<comment type="similarity">
    <text evidence="7">Belongs to the CobB/CbiA family.</text>
</comment>
<comment type="miscellaneous">
    <text evidence="7">The a and c carboxylates of cobyrinate are activated for nucleophilic attack via formation of a phosphorylated intermediate by ATP. CbiA catalyzes first the amidation of the c-carboxylate, and then that of the a-carboxylate.</text>
</comment>
<comment type="function">
    <text evidence="7">Catalyzes the ATP-dependent amidation of the two carboxylate groups at positions a and c of cobyrinate, using either L-glutamine or ammonia as the nitrogen source.</text>
</comment>
<dbReference type="GO" id="GO:0042242">
    <property type="term" value="F:cobyrinic acid a,c-diamide synthase activity"/>
    <property type="evidence" value="ECO:0007669"/>
    <property type="project" value="UniProtKB-UniRule"/>
</dbReference>
<dbReference type="Pfam" id="PF01656">
    <property type="entry name" value="CbiA"/>
    <property type="match status" value="1"/>
</dbReference>
<evidence type="ECO:0000256" key="7">
    <source>
        <dbReference type="HAMAP-Rule" id="MF_00027"/>
    </source>
</evidence>
<keyword evidence="11" id="KW-1185">Reference proteome</keyword>
<keyword evidence="2 7" id="KW-0436">Ligase</keyword>
<dbReference type="Gene3D" id="3.40.50.300">
    <property type="entry name" value="P-loop containing nucleotide triphosphate hydrolases"/>
    <property type="match status" value="2"/>
</dbReference>
<dbReference type="NCBIfam" id="NF002204">
    <property type="entry name" value="PRK01077.1"/>
    <property type="match status" value="1"/>
</dbReference>
<evidence type="ECO:0000256" key="5">
    <source>
        <dbReference type="ARBA" id="ARBA00022842"/>
    </source>
</evidence>
<feature type="domain" description="CobB/CobQ-like glutamine amidotransferase" evidence="9">
    <location>
        <begin position="250"/>
        <end position="436"/>
    </location>
</feature>
<comment type="domain">
    <text evidence="7">Comprises of two domains. The C-terminal domain contains the binding site for glutamine and catalyzes the hydrolysis of this substrate to glutamate and ammonia. The N-terminal domain is anticipated to bind ATP and cobyrinate and catalyzes the ultimate synthesis of the diamide product. The ammonia produced via the glutaminase domain is probably translocated to the adjacent domain via a molecular tunnel, where it reacts with an activated intermediate.</text>
</comment>
<dbReference type="PROSITE" id="PS51274">
    <property type="entry name" value="GATASE_COBBQ"/>
    <property type="match status" value="1"/>
</dbReference>
<accession>A0A1W1WLY6</accession>
<dbReference type="InterPro" id="IPR027417">
    <property type="entry name" value="P-loop_NTPase"/>
</dbReference>
<dbReference type="Gene3D" id="3.40.50.880">
    <property type="match status" value="1"/>
</dbReference>
<keyword evidence="4 7" id="KW-0067">ATP-binding</keyword>
<evidence type="ECO:0000256" key="4">
    <source>
        <dbReference type="ARBA" id="ARBA00022840"/>
    </source>
</evidence>
<evidence type="ECO:0000313" key="10">
    <source>
        <dbReference type="EMBL" id="SMC07307.1"/>
    </source>
</evidence>
<keyword evidence="6 7" id="KW-0315">Glutamine amidotransferase</keyword>
<proteinExistence type="inferred from homology"/>
<evidence type="ECO:0000256" key="6">
    <source>
        <dbReference type="ARBA" id="ARBA00022962"/>
    </source>
</evidence>
<dbReference type="AlphaFoldDB" id="A0A1W1WLY6"/>
<dbReference type="GO" id="GO:0009236">
    <property type="term" value="P:cobalamin biosynthetic process"/>
    <property type="evidence" value="ECO:0007669"/>
    <property type="project" value="UniProtKB-UniRule"/>
</dbReference>
<evidence type="ECO:0000256" key="3">
    <source>
        <dbReference type="ARBA" id="ARBA00022741"/>
    </source>
</evidence>
<keyword evidence="5 7" id="KW-0460">Magnesium</keyword>
<comment type="catalytic activity">
    <reaction evidence="7">
        <text>cob(II)yrinate + 2 L-glutamine + 2 ATP + 2 H2O = cob(II)yrinate a,c diamide + 2 L-glutamate + 2 ADP + 2 phosphate + 2 H(+)</text>
        <dbReference type="Rhea" id="RHEA:26289"/>
        <dbReference type="ChEBI" id="CHEBI:15377"/>
        <dbReference type="ChEBI" id="CHEBI:15378"/>
        <dbReference type="ChEBI" id="CHEBI:29985"/>
        <dbReference type="ChEBI" id="CHEBI:30616"/>
        <dbReference type="ChEBI" id="CHEBI:43474"/>
        <dbReference type="ChEBI" id="CHEBI:58359"/>
        <dbReference type="ChEBI" id="CHEBI:58537"/>
        <dbReference type="ChEBI" id="CHEBI:58894"/>
        <dbReference type="ChEBI" id="CHEBI:456216"/>
        <dbReference type="EC" id="6.3.5.11"/>
    </reaction>
</comment>
<dbReference type="UniPathway" id="UPA00148">
    <property type="reaction ID" value="UER00231"/>
</dbReference>
<feature type="domain" description="CobQ/CobB/MinD/ParA nucleotide binding" evidence="8">
    <location>
        <begin position="6"/>
        <end position="188"/>
    </location>
</feature>
<dbReference type="EC" id="6.3.5.11" evidence="7"/>
<sequence>MEFPRIVITAPSSGEGKTIVSLALMAAFRKRGVRVQGFKVGPDYIDPSYYEWATGRRGRNLDAWMEPRPEDVLNSFVKGMTGADIAIIEGVMGYFDGQDPLSNEASTYHVAALLHAPVLLILNGQHSARSLAAVVLGFQQFASPDYLKGVIITRVKSLRHYDLLRVAIEKETGLSCFGFLPYHEHLEIEHRQLGILPAGENAQTQNMIDRLSDDLTQQLDLDGIFQLSLQAPSIDIPPRPAPYSLGSHPTIAVASDQAFNFYYPQNLELLQELGAQLVFFSPLAGEKIPDNADALYIGGGFPEEFARQLSANGDLLQHYYNRIVAGLPTLAECGGYMFLSQQLVDQSGHQHPMVGLIPHRVLMHKRLQAVGYRTITMLSHTHFPERTVFRGHEFHYSYSVFSGSSPAYKLEGRSGEHLAGYASSNVLAGYAHLYFPSNIPAIKNWIESLA</sequence>
<evidence type="ECO:0000259" key="9">
    <source>
        <dbReference type="Pfam" id="PF07685"/>
    </source>
</evidence>
<comment type="pathway">
    <text evidence="7">Cofactor biosynthesis; adenosylcobalamin biosynthesis; cob(II)yrinate a,c-diamide from sirohydrochlorin (anaerobic route): step 10/10.</text>
</comment>
<protein>
    <recommendedName>
        <fullName evidence="7">Cobyrinate a,c-diamide synthase</fullName>
        <ecNumber evidence="7">6.3.5.11</ecNumber>
    </recommendedName>
    <alternativeName>
        <fullName evidence="7">Cobyrinic acid a,c-diamide synthetase</fullName>
    </alternativeName>
</protein>
<dbReference type="InterPro" id="IPR004484">
    <property type="entry name" value="CbiA/CobB_synth"/>
</dbReference>